<gene>
    <name evidence="1" type="ORF">SFRICE_024377</name>
</gene>
<proteinExistence type="predicted"/>
<dbReference type="EMBL" id="ODYU01005330">
    <property type="protein sequence ID" value="SOQ46068.1"/>
    <property type="molecule type" value="Genomic_DNA"/>
</dbReference>
<dbReference type="AlphaFoldDB" id="A0A2H1VZ21"/>
<evidence type="ECO:0000313" key="1">
    <source>
        <dbReference type="EMBL" id="SOQ46068.1"/>
    </source>
</evidence>
<reference evidence="1" key="1">
    <citation type="submission" date="2016-07" db="EMBL/GenBank/DDBJ databases">
        <authorList>
            <person name="Bretaudeau A."/>
        </authorList>
    </citation>
    <scope>NUCLEOTIDE SEQUENCE</scope>
    <source>
        <strain evidence="1">Rice</strain>
        <tissue evidence="1">Whole body</tissue>
    </source>
</reference>
<organism evidence="1">
    <name type="scientific">Spodoptera frugiperda</name>
    <name type="common">Fall armyworm</name>
    <dbReference type="NCBI Taxonomy" id="7108"/>
    <lineage>
        <taxon>Eukaryota</taxon>
        <taxon>Metazoa</taxon>
        <taxon>Ecdysozoa</taxon>
        <taxon>Arthropoda</taxon>
        <taxon>Hexapoda</taxon>
        <taxon>Insecta</taxon>
        <taxon>Pterygota</taxon>
        <taxon>Neoptera</taxon>
        <taxon>Endopterygota</taxon>
        <taxon>Lepidoptera</taxon>
        <taxon>Glossata</taxon>
        <taxon>Ditrysia</taxon>
        <taxon>Noctuoidea</taxon>
        <taxon>Noctuidae</taxon>
        <taxon>Amphipyrinae</taxon>
        <taxon>Spodoptera</taxon>
    </lineage>
</organism>
<name>A0A2H1VZ21_SPOFR</name>
<sequence length="105" mass="12836">MYPQPTSMRREVCKIRSNWWSIVSAYPHRRQALSYCYQNSVLSRKNMGALKNNTELHFHLFFPRFERRLDIYYCVNFVSNANCTRFLLLEIEINIAFLYRHYIEM</sequence>
<protein>
    <submittedName>
        <fullName evidence="1">SFRICE_024377</fullName>
    </submittedName>
</protein>
<accession>A0A2H1VZ21</accession>